<feature type="transmembrane region" description="Helical" evidence="1">
    <location>
        <begin position="64"/>
        <end position="81"/>
    </location>
</feature>
<keyword evidence="1" id="KW-0472">Membrane</keyword>
<proteinExistence type="predicted"/>
<evidence type="ECO:0000313" key="3">
    <source>
        <dbReference type="Proteomes" id="UP000593571"/>
    </source>
</evidence>
<keyword evidence="1" id="KW-1133">Transmembrane helix</keyword>
<sequence>MQQQQQKSQTLKVVKLNVCISSSYFCPVTTNLFKETADVSRFLIHWTLETIHCLCAVSMLNTTSMNIVCMLLFLISVSIWIQRKGCRSIPKVETAFLLAKEGERSRRTQLYQNESKGDLT</sequence>
<keyword evidence="3" id="KW-1185">Reference proteome</keyword>
<comment type="caution">
    <text evidence="2">The sequence shown here is derived from an EMBL/GenBank/DDBJ whole genome shotgun (WGS) entry which is preliminary data.</text>
</comment>
<gene>
    <name evidence="2" type="ORF">HJG63_010890</name>
</gene>
<dbReference type="AlphaFoldDB" id="A0A7J8HRQ2"/>
<keyword evidence="1" id="KW-0812">Transmembrane</keyword>
<evidence type="ECO:0000313" key="2">
    <source>
        <dbReference type="EMBL" id="KAF6474720.1"/>
    </source>
</evidence>
<reference evidence="2 3" key="1">
    <citation type="journal article" date="2020" name="Nature">
        <title>Six reference-quality genomes reveal evolution of bat adaptations.</title>
        <authorList>
            <person name="Jebb D."/>
            <person name="Huang Z."/>
            <person name="Pippel M."/>
            <person name="Hughes G.M."/>
            <person name="Lavrichenko K."/>
            <person name="Devanna P."/>
            <person name="Winkler S."/>
            <person name="Jermiin L.S."/>
            <person name="Skirmuntt E.C."/>
            <person name="Katzourakis A."/>
            <person name="Burkitt-Gray L."/>
            <person name="Ray D.A."/>
            <person name="Sullivan K.A.M."/>
            <person name="Roscito J.G."/>
            <person name="Kirilenko B.M."/>
            <person name="Davalos L.M."/>
            <person name="Corthals A.P."/>
            <person name="Power M.L."/>
            <person name="Jones G."/>
            <person name="Ransome R.D."/>
            <person name="Dechmann D.K.N."/>
            <person name="Locatelli A.G."/>
            <person name="Puechmaille S.J."/>
            <person name="Fedrigo O."/>
            <person name="Jarvis E.D."/>
            <person name="Hiller M."/>
            <person name="Vernes S.C."/>
            <person name="Myers E.W."/>
            <person name="Teeling E.C."/>
        </authorList>
    </citation>
    <scope>NUCLEOTIDE SEQUENCE [LARGE SCALE GENOMIC DNA]</scope>
    <source>
        <strain evidence="2">MRouAeg1</strain>
        <tissue evidence="2">Muscle</tissue>
    </source>
</reference>
<name>A0A7J8HRQ2_ROUAE</name>
<dbReference type="EMBL" id="JACASE010000004">
    <property type="protein sequence ID" value="KAF6474720.1"/>
    <property type="molecule type" value="Genomic_DNA"/>
</dbReference>
<evidence type="ECO:0000256" key="1">
    <source>
        <dbReference type="SAM" id="Phobius"/>
    </source>
</evidence>
<organism evidence="2 3">
    <name type="scientific">Rousettus aegyptiacus</name>
    <name type="common">Egyptian fruit bat</name>
    <name type="synonym">Pteropus aegyptiacus</name>
    <dbReference type="NCBI Taxonomy" id="9407"/>
    <lineage>
        <taxon>Eukaryota</taxon>
        <taxon>Metazoa</taxon>
        <taxon>Chordata</taxon>
        <taxon>Craniata</taxon>
        <taxon>Vertebrata</taxon>
        <taxon>Euteleostomi</taxon>
        <taxon>Mammalia</taxon>
        <taxon>Eutheria</taxon>
        <taxon>Laurasiatheria</taxon>
        <taxon>Chiroptera</taxon>
        <taxon>Yinpterochiroptera</taxon>
        <taxon>Pteropodoidea</taxon>
        <taxon>Pteropodidae</taxon>
        <taxon>Rousettinae</taxon>
        <taxon>Rousettus</taxon>
    </lineage>
</organism>
<accession>A0A7J8HRQ2</accession>
<dbReference type="Proteomes" id="UP000593571">
    <property type="component" value="Unassembled WGS sequence"/>
</dbReference>
<protein>
    <submittedName>
        <fullName evidence="2">Uncharacterized protein</fullName>
    </submittedName>
</protein>